<keyword evidence="3" id="KW-0238">DNA-binding</keyword>
<dbReference type="SUPFAM" id="SSF46785">
    <property type="entry name" value="Winged helix' DNA-binding domain"/>
    <property type="match status" value="1"/>
</dbReference>
<dbReference type="OrthoDB" id="7840053at2"/>
<keyword evidence="7" id="KW-1185">Reference proteome</keyword>
<dbReference type="AlphaFoldDB" id="A0A0M6ZRV4"/>
<dbReference type="GeneID" id="97667744"/>
<sequence>MNTSPSPYQIKAFTHVAREKSFSRAAGTLGVTQSSITQHVAKLEALMGTQLFIRRRSGLELTRAGKELFAISDRLTTMEQLVNEKISDYSALTDGHIRLIANAPRPAMPIIAEYGKLYPQVQIDFTLYNWTTAMTLLAERQVDIAIMTEPEDGPALFTHELRRSRYKAHMQADHPLAARSAVSLRDLQSETLVLPEDGSLTQKIARKKMQEHGIQFSRILRTTTFPMVKEAILHDLGIGLLLEKSIFPSDRLAAVQVEEMPEEYRDCIAIPADKRELRLIRSFLDVAVEVRAGEGF</sequence>
<evidence type="ECO:0000256" key="1">
    <source>
        <dbReference type="ARBA" id="ARBA00009437"/>
    </source>
</evidence>
<keyword evidence="2" id="KW-0805">Transcription regulation</keyword>
<dbReference type="Proteomes" id="UP000049983">
    <property type="component" value="Unassembled WGS sequence"/>
</dbReference>
<reference evidence="7" key="1">
    <citation type="submission" date="2015-07" db="EMBL/GenBank/DDBJ databases">
        <authorList>
            <person name="Rodrigo-Torres Lidia"/>
            <person name="Arahal R.David."/>
        </authorList>
    </citation>
    <scope>NUCLEOTIDE SEQUENCE [LARGE SCALE GENOMIC DNA]</scope>
    <source>
        <strain evidence="7">CECT 5096</strain>
    </source>
</reference>
<dbReference type="InterPro" id="IPR005119">
    <property type="entry name" value="LysR_subst-bd"/>
</dbReference>
<dbReference type="GO" id="GO:0003677">
    <property type="term" value="F:DNA binding"/>
    <property type="evidence" value="ECO:0007669"/>
    <property type="project" value="UniProtKB-KW"/>
</dbReference>
<dbReference type="InterPro" id="IPR036390">
    <property type="entry name" value="WH_DNA-bd_sf"/>
</dbReference>
<accession>A0A0M6ZRV4</accession>
<gene>
    <name evidence="6" type="primary">cmpR_1</name>
    <name evidence="6" type="ORF">LA5096_00278</name>
</gene>
<dbReference type="SUPFAM" id="SSF53850">
    <property type="entry name" value="Periplasmic binding protein-like II"/>
    <property type="match status" value="1"/>
</dbReference>
<evidence type="ECO:0000259" key="5">
    <source>
        <dbReference type="PROSITE" id="PS50931"/>
    </source>
</evidence>
<evidence type="ECO:0000313" key="7">
    <source>
        <dbReference type="Proteomes" id="UP000049983"/>
    </source>
</evidence>
<dbReference type="InterPro" id="IPR000847">
    <property type="entry name" value="LysR_HTH_N"/>
</dbReference>
<dbReference type="PRINTS" id="PR00039">
    <property type="entry name" value="HTHLYSR"/>
</dbReference>
<organism evidence="6 7">
    <name type="scientific">Roseibium album</name>
    <dbReference type="NCBI Taxonomy" id="311410"/>
    <lineage>
        <taxon>Bacteria</taxon>
        <taxon>Pseudomonadati</taxon>
        <taxon>Pseudomonadota</taxon>
        <taxon>Alphaproteobacteria</taxon>
        <taxon>Hyphomicrobiales</taxon>
        <taxon>Stappiaceae</taxon>
        <taxon>Roseibium</taxon>
    </lineage>
</organism>
<dbReference type="Gene3D" id="3.40.190.290">
    <property type="match status" value="1"/>
</dbReference>
<dbReference type="Gene3D" id="1.10.10.10">
    <property type="entry name" value="Winged helix-like DNA-binding domain superfamily/Winged helix DNA-binding domain"/>
    <property type="match status" value="1"/>
</dbReference>
<dbReference type="GO" id="GO:0005829">
    <property type="term" value="C:cytosol"/>
    <property type="evidence" value="ECO:0007669"/>
    <property type="project" value="TreeGrafter"/>
</dbReference>
<dbReference type="PROSITE" id="PS50931">
    <property type="entry name" value="HTH_LYSR"/>
    <property type="match status" value="1"/>
</dbReference>
<keyword evidence="4" id="KW-0804">Transcription</keyword>
<evidence type="ECO:0000256" key="3">
    <source>
        <dbReference type="ARBA" id="ARBA00023125"/>
    </source>
</evidence>
<dbReference type="InterPro" id="IPR036388">
    <property type="entry name" value="WH-like_DNA-bd_sf"/>
</dbReference>
<dbReference type="PANTHER" id="PTHR30419:SF8">
    <property type="entry name" value="NITROGEN ASSIMILATION TRANSCRIPTIONAL ACTIVATOR-RELATED"/>
    <property type="match status" value="1"/>
</dbReference>
<dbReference type="RefSeq" id="WP_055116114.1">
    <property type="nucleotide sequence ID" value="NZ_CXWA01000003.1"/>
</dbReference>
<dbReference type="Pfam" id="PF00126">
    <property type="entry name" value="HTH_1"/>
    <property type="match status" value="1"/>
</dbReference>
<evidence type="ECO:0000313" key="6">
    <source>
        <dbReference type="EMBL" id="CTQ64153.1"/>
    </source>
</evidence>
<dbReference type="Pfam" id="PF03466">
    <property type="entry name" value="LysR_substrate"/>
    <property type="match status" value="1"/>
</dbReference>
<comment type="similarity">
    <text evidence="1">Belongs to the LysR transcriptional regulatory family.</text>
</comment>
<feature type="domain" description="HTH lysR-type" evidence="5">
    <location>
        <begin position="5"/>
        <end position="62"/>
    </location>
</feature>
<dbReference type="STRING" id="311410.LA5095_02909"/>
<evidence type="ECO:0000256" key="4">
    <source>
        <dbReference type="ARBA" id="ARBA00023163"/>
    </source>
</evidence>
<evidence type="ECO:0000256" key="2">
    <source>
        <dbReference type="ARBA" id="ARBA00023015"/>
    </source>
</evidence>
<dbReference type="CDD" id="cd05466">
    <property type="entry name" value="PBP2_LTTR_substrate"/>
    <property type="match status" value="1"/>
</dbReference>
<proteinExistence type="inferred from homology"/>
<dbReference type="InterPro" id="IPR050950">
    <property type="entry name" value="HTH-type_LysR_regulators"/>
</dbReference>
<protein>
    <submittedName>
        <fullName evidence="6">HTH-type transcriptional activator CmpR</fullName>
    </submittedName>
</protein>
<name>A0A0M6ZRV4_9HYPH</name>
<dbReference type="PANTHER" id="PTHR30419">
    <property type="entry name" value="HTH-TYPE TRANSCRIPTIONAL REGULATOR YBHD"/>
    <property type="match status" value="1"/>
</dbReference>
<dbReference type="GO" id="GO:0003700">
    <property type="term" value="F:DNA-binding transcription factor activity"/>
    <property type="evidence" value="ECO:0007669"/>
    <property type="project" value="InterPro"/>
</dbReference>
<dbReference type="EMBL" id="CXWC01000001">
    <property type="protein sequence ID" value="CTQ64153.1"/>
    <property type="molecule type" value="Genomic_DNA"/>
</dbReference>